<dbReference type="Gramene" id="EOY25127">
    <property type="protein sequence ID" value="EOY25127"/>
    <property type="gene ID" value="TCM_016540"/>
</dbReference>
<keyword evidence="2" id="KW-1185">Reference proteome</keyword>
<accession>A0A061G7K2</accession>
<gene>
    <name evidence="1" type="ORF">TCM_016540</name>
</gene>
<sequence length="135" mass="15657">MFSVSLLCRFMQKPSQFHFTVAKRVLRYVRGTVDYGLKFEKADGRELVVHCDSDWAGSVDDSRALEVAVFLLVVLSSPGIPRSRKLLLNLQQRLNILQQQQLQIKQFGSGKYCVIWDSNRKRELHCSLIINKQFR</sequence>
<reference evidence="1 2" key="1">
    <citation type="journal article" date="2013" name="Genome Biol.">
        <title>The genome sequence of the most widely cultivated cacao type and its use to identify candidate genes regulating pod color.</title>
        <authorList>
            <person name="Motamayor J.C."/>
            <person name="Mockaitis K."/>
            <person name="Schmutz J."/>
            <person name="Haiminen N."/>
            <person name="Iii D.L."/>
            <person name="Cornejo O."/>
            <person name="Findley S.D."/>
            <person name="Zheng P."/>
            <person name="Utro F."/>
            <person name="Royaert S."/>
            <person name="Saski C."/>
            <person name="Jenkins J."/>
            <person name="Podicheti R."/>
            <person name="Zhao M."/>
            <person name="Scheffler B.E."/>
            <person name="Stack J.C."/>
            <person name="Feltus F.A."/>
            <person name="Mustiga G.M."/>
            <person name="Amores F."/>
            <person name="Phillips W."/>
            <person name="Marelli J.P."/>
            <person name="May G.D."/>
            <person name="Shapiro H."/>
            <person name="Ma J."/>
            <person name="Bustamante C.D."/>
            <person name="Schnell R.J."/>
            <person name="Main D."/>
            <person name="Gilbert D."/>
            <person name="Parida L."/>
            <person name="Kuhn D.N."/>
        </authorList>
    </citation>
    <scope>NUCLEOTIDE SEQUENCE [LARGE SCALE GENOMIC DNA]</scope>
    <source>
        <strain evidence="2">cv. Matina 1-6</strain>
    </source>
</reference>
<dbReference type="OMA" id="SRIMFIN"/>
<dbReference type="STRING" id="3641.A0A061G7K2"/>
<evidence type="ECO:0008006" key="3">
    <source>
        <dbReference type="Google" id="ProtNLM"/>
    </source>
</evidence>
<dbReference type="PANTHER" id="PTHR11439:SF502">
    <property type="entry name" value="SECRETED RXLR EFFECTOR PROTEIN 161-LIKE"/>
    <property type="match status" value="1"/>
</dbReference>
<dbReference type="Proteomes" id="UP000026915">
    <property type="component" value="Chromosome 3"/>
</dbReference>
<dbReference type="HOGENOM" id="CLU_1889524_0_0_1"/>
<dbReference type="PANTHER" id="PTHR11439">
    <property type="entry name" value="GAG-POL-RELATED RETROTRANSPOSON"/>
    <property type="match status" value="1"/>
</dbReference>
<dbReference type="AlphaFoldDB" id="A0A061G7K2"/>
<dbReference type="InParanoid" id="A0A061G7K2"/>
<evidence type="ECO:0000313" key="2">
    <source>
        <dbReference type="Proteomes" id="UP000026915"/>
    </source>
</evidence>
<dbReference type="EMBL" id="CM001881">
    <property type="protein sequence ID" value="EOY25127.1"/>
    <property type="molecule type" value="Genomic_DNA"/>
</dbReference>
<dbReference type="eggNOG" id="KOG0017">
    <property type="taxonomic scope" value="Eukaryota"/>
</dbReference>
<name>A0A061G7K2_THECC</name>
<protein>
    <recommendedName>
        <fullName evidence="3">Mitochondrial protein</fullName>
    </recommendedName>
</protein>
<evidence type="ECO:0000313" key="1">
    <source>
        <dbReference type="EMBL" id="EOY25127.1"/>
    </source>
</evidence>
<proteinExistence type="predicted"/>
<organism evidence="1 2">
    <name type="scientific">Theobroma cacao</name>
    <name type="common">Cacao</name>
    <name type="synonym">Cocoa</name>
    <dbReference type="NCBI Taxonomy" id="3641"/>
    <lineage>
        <taxon>Eukaryota</taxon>
        <taxon>Viridiplantae</taxon>
        <taxon>Streptophyta</taxon>
        <taxon>Embryophyta</taxon>
        <taxon>Tracheophyta</taxon>
        <taxon>Spermatophyta</taxon>
        <taxon>Magnoliopsida</taxon>
        <taxon>eudicotyledons</taxon>
        <taxon>Gunneridae</taxon>
        <taxon>Pentapetalae</taxon>
        <taxon>rosids</taxon>
        <taxon>malvids</taxon>
        <taxon>Malvales</taxon>
        <taxon>Malvaceae</taxon>
        <taxon>Byttnerioideae</taxon>
        <taxon>Theobroma</taxon>
    </lineage>
</organism>